<keyword evidence="1" id="KW-0808">Transferase</keyword>
<gene>
    <name evidence="1" type="primary">STK33_2</name>
    <name evidence="1" type="ORF">FOZ63_004802</name>
</gene>
<feature type="non-terminal residue" evidence="1">
    <location>
        <position position="166"/>
    </location>
</feature>
<evidence type="ECO:0000313" key="2">
    <source>
        <dbReference type="Proteomes" id="UP000553632"/>
    </source>
</evidence>
<proteinExistence type="predicted"/>
<dbReference type="AlphaFoldDB" id="A0A7J6S617"/>
<comment type="caution">
    <text evidence="1">The sequence shown here is derived from an EMBL/GenBank/DDBJ whole genome shotgun (WGS) entry which is preliminary data.</text>
</comment>
<reference evidence="1 2" key="1">
    <citation type="submission" date="2020-04" db="EMBL/GenBank/DDBJ databases">
        <title>Perkinsus olseni comparative genomics.</title>
        <authorList>
            <person name="Bogema D.R."/>
        </authorList>
    </citation>
    <scope>NUCLEOTIDE SEQUENCE [LARGE SCALE GENOMIC DNA]</scope>
    <source>
        <strain evidence="1 2">ATCC PRA-207</strain>
    </source>
</reference>
<dbReference type="Gene3D" id="3.30.200.20">
    <property type="entry name" value="Phosphorylase Kinase, domain 1"/>
    <property type="match status" value="1"/>
</dbReference>
<accession>A0A7J6S617</accession>
<dbReference type="Proteomes" id="UP000553632">
    <property type="component" value="Unassembled WGS sequence"/>
</dbReference>
<keyword evidence="1" id="KW-0418">Kinase</keyword>
<protein>
    <submittedName>
        <fullName evidence="1">Serine/threonine-protein kinase 33</fullName>
    </submittedName>
</protein>
<name>A0A7J6S617_PEROL</name>
<sequence length="166" mass="18262">AAVRWCFGVDPTGREMLNRRDRRLVAQHEKLGPLGEGLLVAPPPPKLEHSITDRVRDQVIGEGSETKVGPNEEGYVKIQMDGNSSGEGRIRLSVVLGGSLPSVALASLLTFLDCVSPAYQAATRYEVHERSTGARRACKIISKKRVEDLELLERELQVLISLDHPN</sequence>
<keyword evidence="2" id="KW-1185">Reference proteome</keyword>
<dbReference type="GO" id="GO:0016301">
    <property type="term" value="F:kinase activity"/>
    <property type="evidence" value="ECO:0007669"/>
    <property type="project" value="UniProtKB-KW"/>
</dbReference>
<organism evidence="1 2">
    <name type="scientific">Perkinsus olseni</name>
    <name type="common">Perkinsus atlanticus</name>
    <dbReference type="NCBI Taxonomy" id="32597"/>
    <lineage>
        <taxon>Eukaryota</taxon>
        <taxon>Sar</taxon>
        <taxon>Alveolata</taxon>
        <taxon>Perkinsozoa</taxon>
        <taxon>Perkinsea</taxon>
        <taxon>Perkinsida</taxon>
        <taxon>Perkinsidae</taxon>
        <taxon>Perkinsus</taxon>
    </lineage>
</organism>
<feature type="non-terminal residue" evidence="1">
    <location>
        <position position="1"/>
    </location>
</feature>
<evidence type="ECO:0000313" key="1">
    <source>
        <dbReference type="EMBL" id="KAF4728183.1"/>
    </source>
</evidence>
<dbReference type="EMBL" id="JABANO010020624">
    <property type="protein sequence ID" value="KAF4728183.1"/>
    <property type="molecule type" value="Genomic_DNA"/>
</dbReference>